<keyword evidence="5" id="KW-1185">Reference proteome</keyword>
<keyword evidence="2" id="KW-0472">Membrane</keyword>
<reference evidence="4" key="1">
    <citation type="submission" date="2020-07" db="EMBL/GenBank/DDBJ databases">
        <title>Genome sequence and genetic diversity analysis of an under-domesticated orphan crop, white fonio (Digitaria exilis).</title>
        <authorList>
            <person name="Bennetzen J.L."/>
            <person name="Chen S."/>
            <person name="Ma X."/>
            <person name="Wang X."/>
            <person name="Yssel A.E.J."/>
            <person name="Chaluvadi S.R."/>
            <person name="Johnson M."/>
            <person name="Gangashetty P."/>
            <person name="Hamidou F."/>
            <person name="Sanogo M.D."/>
            <person name="Zwaenepoel A."/>
            <person name="Wallace J."/>
            <person name="Van De Peer Y."/>
            <person name="Van Deynze A."/>
        </authorList>
    </citation>
    <scope>NUCLEOTIDE SEQUENCE</scope>
    <source>
        <tissue evidence="4">Leaves</tissue>
    </source>
</reference>
<dbReference type="OrthoDB" id="686454at2759"/>
<evidence type="ECO:0000256" key="2">
    <source>
        <dbReference type="SAM" id="Phobius"/>
    </source>
</evidence>
<dbReference type="Proteomes" id="UP000636709">
    <property type="component" value="Unassembled WGS sequence"/>
</dbReference>
<feature type="chain" id="PRO_5032660943" evidence="3">
    <location>
        <begin position="29"/>
        <end position="112"/>
    </location>
</feature>
<feature type="region of interest" description="Disordered" evidence="1">
    <location>
        <begin position="45"/>
        <end position="67"/>
    </location>
</feature>
<accession>A0A835EB62</accession>
<keyword evidence="2" id="KW-1133">Transmembrane helix</keyword>
<feature type="signal peptide" evidence="3">
    <location>
        <begin position="1"/>
        <end position="28"/>
    </location>
</feature>
<evidence type="ECO:0000256" key="3">
    <source>
        <dbReference type="SAM" id="SignalP"/>
    </source>
</evidence>
<organism evidence="4 5">
    <name type="scientific">Digitaria exilis</name>
    <dbReference type="NCBI Taxonomy" id="1010633"/>
    <lineage>
        <taxon>Eukaryota</taxon>
        <taxon>Viridiplantae</taxon>
        <taxon>Streptophyta</taxon>
        <taxon>Embryophyta</taxon>
        <taxon>Tracheophyta</taxon>
        <taxon>Spermatophyta</taxon>
        <taxon>Magnoliopsida</taxon>
        <taxon>Liliopsida</taxon>
        <taxon>Poales</taxon>
        <taxon>Poaceae</taxon>
        <taxon>PACMAD clade</taxon>
        <taxon>Panicoideae</taxon>
        <taxon>Panicodae</taxon>
        <taxon>Paniceae</taxon>
        <taxon>Anthephorinae</taxon>
        <taxon>Digitaria</taxon>
    </lineage>
</organism>
<gene>
    <name evidence="4" type="ORF">HU200_049700</name>
</gene>
<dbReference type="PANTHER" id="PTHR34558:SF11">
    <property type="match status" value="1"/>
</dbReference>
<dbReference type="PANTHER" id="PTHR34558">
    <property type="entry name" value="EXPRESSED PROTEIN"/>
    <property type="match status" value="1"/>
</dbReference>
<keyword evidence="2" id="KW-0812">Transmembrane</keyword>
<sequence>MAGSCSFLPLTRLLLLVVVLGAVLQAYGAVARPLLGIAEPPASPDAVAAGPAASAQPGGGSRPDRSEAGGEVIVAGFAAALIIVIFCYIRVTRETSDSSVGAGEKKENLGGF</sequence>
<evidence type="ECO:0000256" key="1">
    <source>
        <dbReference type="SAM" id="MobiDB-lite"/>
    </source>
</evidence>
<protein>
    <submittedName>
        <fullName evidence="4">Uncharacterized protein</fullName>
    </submittedName>
</protein>
<comment type="caution">
    <text evidence="4">The sequence shown here is derived from an EMBL/GenBank/DDBJ whole genome shotgun (WGS) entry which is preliminary data.</text>
</comment>
<dbReference type="AlphaFoldDB" id="A0A835EB62"/>
<dbReference type="EMBL" id="JACEFO010002221">
    <property type="protein sequence ID" value="KAF8672486.1"/>
    <property type="molecule type" value="Genomic_DNA"/>
</dbReference>
<evidence type="ECO:0000313" key="4">
    <source>
        <dbReference type="EMBL" id="KAF8672486.1"/>
    </source>
</evidence>
<evidence type="ECO:0000313" key="5">
    <source>
        <dbReference type="Proteomes" id="UP000636709"/>
    </source>
</evidence>
<name>A0A835EB62_9POAL</name>
<feature type="transmembrane region" description="Helical" evidence="2">
    <location>
        <begin position="72"/>
        <end position="89"/>
    </location>
</feature>
<feature type="compositionally biased region" description="Low complexity" evidence="1">
    <location>
        <begin position="45"/>
        <end position="56"/>
    </location>
</feature>
<proteinExistence type="predicted"/>
<keyword evidence="3" id="KW-0732">Signal</keyword>